<evidence type="ECO:0000313" key="3">
    <source>
        <dbReference type="Proteomes" id="UP000434850"/>
    </source>
</evidence>
<protein>
    <submittedName>
        <fullName evidence="2">Uncharacterized protein</fullName>
    </submittedName>
</protein>
<dbReference type="AlphaFoldDB" id="A0A6I4IBJ4"/>
<gene>
    <name evidence="2" type="ORF">GO816_15940</name>
</gene>
<keyword evidence="1" id="KW-0472">Membrane</keyword>
<organism evidence="2 3">
    <name type="scientific">Mucilaginibacter aquatilis</name>
    <dbReference type="NCBI Taxonomy" id="1517760"/>
    <lineage>
        <taxon>Bacteria</taxon>
        <taxon>Pseudomonadati</taxon>
        <taxon>Bacteroidota</taxon>
        <taxon>Sphingobacteriia</taxon>
        <taxon>Sphingobacteriales</taxon>
        <taxon>Sphingobacteriaceae</taxon>
        <taxon>Mucilaginibacter</taxon>
    </lineage>
</organism>
<proteinExistence type="predicted"/>
<dbReference type="InterPro" id="IPR058060">
    <property type="entry name" value="HYC_CC_PP"/>
</dbReference>
<evidence type="ECO:0000313" key="2">
    <source>
        <dbReference type="EMBL" id="MVN92630.1"/>
    </source>
</evidence>
<dbReference type="Proteomes" id="UP000434850">
    <property type="component" value="Unassembled WGS sequence"/>
</dbReference>
<name>A0A6I4IBJ4_9SPHI</name>
<reference evidence="2 3" key="1">
    <citation type="submission" date="2019-12" db="EMBL/GenBank/DDBJ databases">
        <title>Mucilaginibacter sp. HME9299 genome sequencing and assembly.</title>
        <authorList>
            <person name="Kang H."/>
            <person name="Kim H."/>
            <person name="Joh K."/>
        </authorList>
    </citation>
    <scope>NUCLEOTIDE SEQUENCE [LARGE SCALE GENOMIC DNA]</scope>
    <source>
        <strain evidence="2 3">HME9299</strain>
    </source>
</reference>
<dbReference type="NCBIfam" id="NF047658">
    <property type="entry name" value="HYC_CC_PP"/>
    <property type="match status" value="1"/>
</dbReference>
<keyword evidence="3" id="KW-1185">Reference proteome</keyword>
<keyword evidence="1" id="KW-1133">Transmembrane helix</keyword>
<evidence type="ECO:0000256" key="1">
    <source>
        <dbReference type="SAM" id="Phobius"/>
    </source>
</evidence>
<accession>A0A6I4IBJ4</accession>
<dbReference type="EMBL" id="WQLA01000006">
    <property type="protein sequence ID" value="MVN92630.1"/>
    <property type="molecule type" value="Genomic_DNA"/>
</dbReference>
<comment type="caution">
    <text evidence="2">The sequence shown here is derived from an EMBL/GenBank/DDBJ whole genome shotgun (WGS) entry which is preliminary data.</text>
</comment>
<dbReference type="OrthoDB" id="795045at2"/>
<dbReference type="InterPro" id="IPR058512">
    <property type="entry name" value="DUF8199"/>
</dbReference>
<sequence>MFKRTGAFSLAILYTITVLGFALNLHYCGNKVAKVKLSAATAPVTEKKADMNCGMKMDCCKNHKVDVKVKDTHQQAEQISFLAKIFAFEMPKLPFEDFIFSAQKALLEKFYDRGPPEDEPKSKVATFIQNCNFRI</sequence>
<dbReference type="Pfam" id="PF26622">
    <property type="entry name" value="DUF8199"/>
    <property type="match status" value="1"/>
</dbReference>
<feature type="transmembrane region" description="Helical" evidence="1">
    <location>
        <begin position="6"/>
        <end position="27"/>
    </location>
</feature>
<dbReference type="RefSeq" id="WP_157542935.1">
    <property type="nucleotide sequence ID" value="NZ_WQLA01000006.1"/>
</dbReference>
<keyword evidence="1" id="KW-0812">Transmembrane</keyword>